<dbReference type="InterPro" id="IPR008979">
    <property type="entry name" value="Galactose-bd-like_sf"/>
</dbReference>
<dbReference type="InterPro" id="IPR000421">
    <property type="entry name" value="FA58C"/>
</dbReference>
<dbReference type="PROSITE" id="PS50022">
    <property type="entry name" value="FA58C_3"/>
    <property type="match status" value="1"/>
</dbReference>
<evidence type="ECO:0000259" key="2">
    <source>
        <dbReference type="PROSITE" id="PS50022"/>
    </source>
</evidence>
<feature type="domain" description="F5/8 type C" evidence="2">
    <location>
        <begin position="122"/>
        <end position="286"/>
    </location>
</feature>
<name>A0ABP9FN28_9ACTN</name>
<reference evidence="4" key="1">
    <citation type="journal article" date="2019" name="Int. J. Syst. Evol. Microbiol.">
        <title>The Global Catalogue of Microorganisms (GCM) 10K type strain sequencing project: providing services to taxonomists for standard genome sequencing and annotation.</title>
        <authorList>
            <consortium name="The Broad Institute Genomics Platform"/>
            <consortium name="The Broad Institute Genome Sequencing Center for Infectious Disease"/>
            <person name="Wu L."/>
            <person name="Ma J."/>
        </authorList>
    </citation>
    <scope>NUCLEOTIDE SEQUENCE [LARGE SCALE GENOMIC DNA]</scope>
    <source>
        <strain evidence="4">JCM 19125</strain>
    </source>
</reference>
<proteinExistence type="predicted"/>
<feature type="chain" id="PRO_5046336765" description="F5/8 type C domain-containing protein" evidence="1">
    <location>
        <begin position="31"/>
        <end position="669"/>
    </location>
</feature>
<keyword evidence="1" id="KW-0732">Signal</keyword>
<sequence>MTKRRPFLGILAAVALVLGLAGGVATPRAAAEDPPLSIAVTSPPEAVVGGTDVTLTFAVDGVTSLTMLHVDVSAGWQVSPTRQWVLPGETTKTVTLRAPMSGADLTLMAGLTAADGGHASLATGIALTLPQGPLDIAGVVAWDSAEPAEALDNPGSGYVAAAIDGDPATFWHTEWAAENKPHPHFIVLDLGSVKAVDSFVYQPRVYSSCNFPNNETACNGQIVSYELYAATGSYGTRTAEELQATTFAEPGDAAHSLIQAGTFSSADTAAKTITFEETVTTRYLKLVSLSAVPDNANGASNYPEGQPWAHAAELRAIGTLTGESPELSDVPLTPRVVVSPATAMPGDAIQVSGGGFEPEETAVVEVGGELVASLAVDGQGLVFTTLVVPGGQQPGTVTIDVTDGTNSASATLEVLEVPDTAGPVIQPIANVSSTVGSAVSVAVRATDDSLPLTFSATGLPTGVTINATTGVISGTPTVDGAFTVKVSVTDAEGNAANVSFVLTVAKKTPSTSPTPTAPDKFVRTAPYTLAGKHLLNGRDWMTTCDDYSQTERCRTDIWATIVVIEDGGFVRKSGWAFNNLTYLPYMTRAAWKGNPLGDLGATTNGTFTSAGRQWRTECDTAATGRGACRSYTWTTVYAATPKAGGGYAFSQANRWVFNNIVMFGDPSWR</sequence>
<dbReference type="InterPro" id="IPR006311">
    <property type="entry name" value="TAT_signal"/>
</dbReference>
<accession>A0ABP9FN28</accession>
<comment type="caution">
    <text evidence="3">The sequence shown here is derived from an EMBL/GenBank/DDBJ whole genome shotgun (WGS) entry which is preliminary data.</text>
</comment>
<dbReference type="Proteomes" id="UP001501521">
    <property type="component" value="Unassembled WGS sequence"/>
</dbReference>
<dbReference type="Gene3D" id="2.60.40.10">
    <property type="entry name" value="Immunoglobulins"/>
    <property type="match status" value="1"/>
</dbReference>
<organism evidence="3 4">
    <name type="scientific">Tessaracoccus lubricantis</name>
    <dbReference type="NCBI Taxonomy" id="545543"/>
    <lineage>
        <taxon>Bacteria</taxon>
        <taxon>Bacillati</taxon>
        <taxon>Actinomycetota</taxon>
        <taxon>Actinomycetes</taxon>
        <taxon>Propionibacteriales</taxon>
        <taxon>Propionibacteriaceae</taxon>
        <taxon>Tessaracoccus</taxon>
    </lineage>
</organism>
<dbReference type="SUPFAM" id="SSF49785">
    <property type="entry name" value="Galactose-binding domain-like"/>
    <property type="match status" value="1"/>
</dbReference>
<dbReference type="RefSeq" id="WP_345582631.1">
    <property type="nucleotide sequence ID" value="NZ_BAABLV010000035.1"/>
</dbReference>
<dbReference type="InterPro" id="IPR013783">
    <property type="entry name" value="Ig-like_fold"/>
</dbReference>
<dbReference type="PROSITE" id="PS51318">
    <property type="entry name" value="TAT"/>
    <property type="match status" value="1"/>
</dbReference>
<dbReference type="EMBL" id="BAABLV010000035">
    <property type="protein sequence ID" value="GAA4902249.1"/>
    <property type="molecule type" value="Genomic_DNA"/>
</dbReference>
<feature type="signal peptide" evidence="1">
    <location>
        <begin position="1"/>
        <end position="30"/>
    </location>
</feature>
<dbReference type="Gene3D" id="2.60.120.260">
    <property type="entry name" value="Galactose-binding domain-like"/>
    <property type="match status" value="1"/>
</dbReference>
<dbReference type="Pfam" id="PF05345">
    <property type="entry name" value="He_PIG"/>
    <property type="match status" value="1"/>
</dbReference>
<dbReference type="InterPro" id="IPR015919">
    <property type="entry name" value="Cadherin-like_sf"/>
</dbReference>
<protein>
    <recommendedName>
        <fullName evidence="2">F5/8 type C domain-containing protein</fullName>
    </recommendedName>
</protein>
<dbReference type="Pfam" id="PF00754">
    <property type="entry name" value="F5_F8_type_C"/>
    <property type="match status" value="1"/>
</dbReference>
<evidence type="ECO:0000256" key="1">
    <source>
        <dbReference type="SAM" id="SignalP"/>
    </source>
</evidence>
<evidence type="ECO:0000313" key="3">
    <source>
        <dbReference type="EMBL" id="GAA4902249.1"/>
    </source>
</evidence>
<gene>
    <name evidence="3" type="ORF">GCM10025789_21160</name>
</gene>
<keyword evidence="4" id="KW-1185">Reference proteome</keyword>
<dbReference type="SUPFAM" id="SSF49313">
    <property type="entry name" value="Cadherin-like"/>
    <property type="match status" value="1"/>
</dbReference>
<evidence type="ECO:0000313" key="4">
    <source>
        <dbReference type="Proteomes" id="UP001501521"/>
    </source>
</evidence>